<keyword evidence="1" id="KW-0732">Signal</keyword>
<dbReference type="Proteomes" id="UP001165145">
    <property type="component" value="Unassembled WGS sequence"/>
</dbReference>
<evidence type="ECO:0000313" key="2">
    <source>
        <dbReference type="EMBL" id="GKX47965.1"/>
    </source>
</evidence>
<evidence type="ECO:0000313" key="5">
    <source>
        <dbReference type="Proteomes" id="UP001165145"/>
    </source>
</evidence>
<gene>
    <name evidence="3" type="ORF">Pcaca03_28530</name>
    <name evidence="2" type="ORF">SOASR016_27170</name>
</gene>
<reference evidence="3" key="2">
    <citation type="submission" date="2023-02" db="EMBL/GenBank/DDBJ databases">
        <title>Pectobacterium carotovorum subsp. carotovorum NBRC 12380.</title>
        <authorList>
            <person name="Ichikawa N."/>
            <person name="Sato H."/>
            <person name="Tonouchi N."/>
        </authorList>
    </citation>
    <scope>NUCLEOTIDE SEQUENCE</scope>
    <source>
        <strain evidence="3">NBRC 12380</strain>
    </source>
</reference>
<accession>A0AAI9L305</accession>
<dbReference type="EMBL" id="BRLF01000006">
    <property type="protein sequence ID" value="GKX47965.1"/>
    <property type="molecule type" value="Genomic_DNA"/>
</dbReference>
<proteinExistence type="predicted"/>
<comment type="caution">
    <text evidence="3">The sequence shown here is derived from an EMBL/GenBank/DDBJ whole genome shotgun (WGS) entry which is preliminary data.</text>
</comment>
<dbReference type="EMBL" id="BSRL01000006">
    <property type="protein sequence ID" value="GLV70409.1"/>
    <property type="molecule type" value="Genomic_DNA"/>
</dbReference>
<evidence type="ECO:0000256" key="1">
    <source>
        <dbReference type="SAM" id="SignalP"/>
    </source>
</evidence>
<name>A0AAI9L305_PECCC</name>
<feature type="chain" id="PRO_5042516781" evidence="1">
    <location>
        <begin position="22"/>
        <end position="114"/>
    </location>
</feature>
<evidence type="ECO:0000313" key="4">
    <source>
        <dbReference type="Proteomes" id="UP001058167"/>
    </source>
</evidence>
<protein>
    <submittedName>
        <fullName evidence="3">Uncharacterized protein</fullName>
    </submittedName>
</protein>
<keyword evidence="4" id="KW-1185">Reference proteome</keyword>
<feature type="signal peptide" evidence="1">
    <location>
        <begin position="1"/>
        <end position="21"/>
    </location>
</feature>
<sequence>MIMRRILSISLLVLLPLPSFAALQCGPFYLQAKDDGLMRVNGVEPETQKIIFLKEKDDYANMKIQIMVLDKNLGRWLGMDYIRRDSKPILNVEVIRKNMDEPRRFWTYDCVKVK</sequence>
<dbReference type="AlphaFoldDB" id="A0AAI9L305"/>
<evidence type="ECO:0000313" key="3">
    <source>
        <dbReference type="EMBL" id="GLV70409.1"/>
    </source>
</evidence>
<organism evidence="3 5">
    <name type="scientific">Pectobacterium carotovorum subsp. carotovorum</name>
    <name type="common">Erwinia carotovora subsp. carotovora</name>
    <dbReference type="NCBI Taxonomy" id="555"/>
    <lineage>
        <taxon>Bacteria</taxon>
        <taxon>Pseudomonadati</taxon>
        <taxon>Pseudomonadota</taxon>
        <taxon>Gammaproteobacteria</taxon>
        <taxon>Enterobacterales</taxon>
        <taxon>Pectobacteriaceae</taxon>
        <taxon>Pectobacterium</taxon>
    </lineage>
</organism>
<dbReference type="Proteomes" id="UP001058167">
    <property type="component" value="Unassembled WGS sequence"/>
</dbReference>
<reference evidence="2" key="1">
    <citation type="submission" date="2022-06" db="EMBL/GenBank/DDBJ databases">
        <title>Draft genome sequences of Pectobacterium carotovorum subsp. carotovorum str. NBRC12380.</title>
        <authorList>
            <person name="Wakabayashi Y."/>
            <person name="Kojima K."/>
        </authorList>
    </citation>
    <scope>NUCLEOTIDE SEQUENCE</scope>
    <source>
        <strain evidence="2">NBRC 12380</strain>
    </source>
</reference>